<evidence type="ECO:0000259" key="1">
    <source>
        <dbReference type="Pfam" id="PF18765"/>
    </source>
</evidence>
<organism evidence="2">
    <name type="scientific">uncultured Desulfobacterium sp</name>
    <dbReference type="NCBI Taxonomy" id="201089"/>
    <lineage>
        <taxon>Bacteria</taxon>
        <taxon>Pseudomonadati</taxon>
        <taxon>Thermodesulfobacteriota</taxon>
        <taxon>Desulfobacteria</taxon>
        <taxon>Desulfobacterales</taxon>
        <taxon>Desulfobacteriaceae</taxon>
        <taxon>Desulfobacterium</taxon>
        <taxon>environmental samples</taxon>
    </lineage>
</organism>
<protein>
    <submittedName>
        <fullName evidence="2">DNA polymerase beta domain protein region (Modular protein)</fullName>
    </submittedName>
</protein>
<dbReference type="Pfam" id="PF18765">
    <property type="entry name" value="Polbeta"/>
    <property type="match status" value="1"/>
</dbReference>
<feature type="domain" description="Polymerase beta nucleotidyltransferase" evidence="1">
    <location>
        <begin position="45"/>
        <end position="128"/>
    </location>
</feature>
<sequence length="128" mass="14075">MSTALELGPEGWVEYLDSARKPTKSAGLSPVEKQERLLLISKAKKAAKAIKEKFGAQRVVLFGSLAHEAWYSPQTDVDLAVEGVAADDYWAAWRLAEDIVGDRTVDLVDLETSSVSLRHAIDRHGIEI</sequence>
<dbReference type="InterPro" id="IPR043519">
    <property type="entry name" value="NT_sf"/>
</dbReference>
<evidence type="ECO:0000313" key="2">
    <source>
        <dbReference type="EMBL" id="SPD74593.1"/>
    </source>
</evidence>
<dbReference type="EMBL" id="OJIN01000166">
    <property type="protein sequence ID" value="SPD74593.1"/>
    <property type="molecule type" value="Genomic_DNA"/>
</dbReference>
<dbReference type="SUPFAM" id="SSF81301">
    <property type="entry name" value="Nucleotidyltransferase"/>
    <property type="match status" value="1"/>
</dbReference>
<dbReference type="PIRSF" id="PIRSF020217">
    <property type="entry name" value="UCP020217"/>
    <property type="match status" value="1"/>
</dbReference>
<gene>
    <name evidence="2" type="ORF">PITCH_A260005</name>
</gene>
<reference evidence="2" key="1">
    <citation type="submission" date="2018-01" db="EMBL/GenBank/DDBJ databases">
        <authorList>
            <person name="Regsiter A."/>
            <person name="William W."/>
        </authorList>
    </citation>
    <scope>NUCLEOTIDE SEQUENCE</scope>
    <source>
        <strain evidence="2">TRIP AH-1</strain>
    </source>
</reference>
<proteinExistence type="predicted"/>
<dbReference type="CDD" id="cd05403">
    <property type="entry name" value="NT_KNTase_like"/>
    <property type="match status" value="1"/>
</dbReference>
<dbReference type="InterPro" id="IPR041633">
    <property type="entry name" value="Polbeta"/>
</dbReference>
<dbReference type="AlphaFoldDB" id="A0A445MYU6"/>
<accession>A0A445MYU6</accession>
<name>A0A445MYU6_9BACT</name>
<dbReference type="Gene3D" id="3.30.460.10">
    <property type="entry name" value="Beta Polymerase, domain 2"/>
    <property type="match status" value="1"/>
</dbReference>
<dbReference type="InterPro" id="IPR024700">
    <property type="entry name" value="UCP020217"/>
</dbReference>